<feature type="transmembrane region" description="Helical" evidence="3">
    <location>
        <begin position="332"/>
        <end position="357"/>
    </location>
</feature>
<keyword evidence="3" id="KW-0472">Membrane</keyword>
<feature type="transmembrane region" description="Helical" evidence="3">
    <location>
        <begin position="75"/>
        <end position="97"/>
    </location>
</feature>
<dbReference type="AlphaFoldDB" id="A0A6G1JWP0"/>
<dbReference type="InterPro" id="IPR011701">
    <property type="entry name" value="MFS"/>
</dbReference>
<dbReference type="PANTHER" id="PTHR11360:SF281">
    <property type="entry name" value="ASPYRIDONES EFFLUX PROTEIN APDF-RELATED"/>
    <property type="match status" value="1"/>
</dbReference>
<dbReference type="InterPro" id="IPR036259">
    <property type="entry name" value="MFS_trans_sf"/>
</dbReference>
<feature type="transmembrane region" description="Helical" evidence="3">
    <location>
        <begin position="104"/>
        <end position="122"/>
    </location>
</feature>
<dbReference type="Pfam" id="PF07690">
    <property type="entry name" value="MFS_1"/>
    <property type="match status" value="1"/>
</dbReference>
<organism evidence="5 6">
    <name type="scientific">Pleomassaria siparia CBS 279.74</name>
    <dbReference type="NCBI Taxonomy" id="1314801"/>
    <lineage>
        <taxon>Eukaryota</taxon>
        <taxon>Fungi</taxon>
        <taxon>Dikarya</taxon>
        <taxon>Ascomycota</taxon>
        <taxon>Pezizomycotina</taxon>
        <taxon>Dothideomycetes</taxon>
        <taxon>Pleosporomycetidae</taxon>
        <taxon>Pleosporales</taxon>
        <taxon>Pleomassariaceae</taxon>
        <taxon>Pleomassaria</taxon>
    </lineage>
</organism>
<protein>
    <submittedName>
        <fullName evidence="5">MFS general substrate transporter</fullName>
    </submittedName>
</protein>
<feature type="domain" description="Major facilitator superfamily (MFS) profile" evidence="4">
    <location>
        <begin position="241"/>
        <end position="430"/>
    </location>
</feature>
<keyword evidence="6" id="KW-1185">Reference proteome</keyword>
<keyword evidence="3" id="KW-0812">Transmembrane</keyword>
<evidence type="ECO:0000256" key="1">
    <source>
        <dbReference type="ARBA" id="ARBA00004141"/>
    </source>
</evidence>
<dbReference type="PANTHER" id="PTHR11360">
    <property type="entry name" value="MONOCARBOXYLATE TRANSPORTER"/>
    <property type="match status" value="1"/>
</dbReference>
<dbReference type="EMBL" id="MU005780">
    <property type="protein sequence ID" value="KAF2705024.1"/>
    <property type="molecule type" value="Genomic_DNA"/>
</dbReference>
<evidence type="ECO:0000259" key="4">
    <source>
        <dbReference type="PROSITE" id="PS50850"/>
    </source>
</evidence>
<reference evidence="5" key="1">
    <citation type="journal article" date="2020" name="Stud. Mycol.">
        <title>101 Dothideomycetes genomes: a test case for predicting lifestyles and emergence of pathogens.</title>
        <authorList>
            <person name="Haridas S."/>
            <person name="Albert R."/>
            <person name="Binder M."/>
            <person name="Bloem J."/>
            <person name="Labutti K."/>
            <person name="Salamov A."/>
            <person name="Andreopoulos B."/>
            <person name="Baker S."/>
            <person name="Barry K."/>
            <person name="Bills G."/>
            <person name="Bluhm B."/>
            <person name="Cannon C."/>
            <person name="Castanera R."/>
            <person name="Culley D."/>
            <person name="Daum C."/>
            <person name="Ezra D."/>
            <person name="Gonzalez J."/>
            <person name="Henrissat B."/>
            <person name="Kuo A."/>
            <person name="Liang C."/>
            <person name="Lipzen A."/>
            <person name="Lutzoni F."/>
            <person name="Magnuson J."/>
            <person name="Mondo S."/>
            <person name="Nolan M."/>
            <person name="Ohm R."/>
            <person name="Pangilinan J."/>
            <person name="Park H.-J."/>
            <person name="Ramirez L."/>
            <person name="Alfaro M."/>
            <person name="Sun H."/>
            <person name="Tritt A."/>
            <person name="Yoshinaga Y."/>
            <person name="Zwiers L.-H."/>
            <person name="Turgeon B."/>
            <person name="Goodwin S."/>
            <person name="Spatafora J."/>
            <person name="Crous P."/>
            <person name="Grigoriev I."/>
        </authorList>
    </citation>
    <scope>NUCLEOTIDE SEQUENCE</scope>
    <source>
        <strain evidence="5">CBS 279.74</strain>
    </source>
</reference>
<evidence type="ECO:0000313" key="6">
    <source>
        <dbReference type="Proteomes" id="UP000799428"/>
    </source>
</evidence>
<dbReference type="InterPro" id="IPR050327">
    <property type="entry name" value="Proton-linked_MCT"/>
</dbReference>
<proteinExistence type="inferred from homology"/>
<comment type="similarity">
    <text evidence="2">Belongs to the major facilitator superfamily. Monocarboxylate porter (TC 2.A.1.13) family.</text>
</comment>
<feature type="transmembrane region" description="Helical" evidence="3">
    <location>
        <begin position="306"/>
        <end position="326"/>
    </location>
</feature>
<dbReference type="GO" id="GO:0016020">
    <property type="term" value="C:membrane"/>
    <property type="evidence" value="ECO:0007669"/>
    <property type="project" value="UniProtKB-SubCell"/>
</dbReference>
<name>A0A6G1JWP0_9PLEO</name>
<feature type="transmembrane region" description="Helical" evidence="3">
    <location>
        <begin position="33"/>
        <end position="55"/>
    </location>
</feature>
<dbReference type="Proteomes" id="UP000799428">
    <property type="component" value="Unassembled WGS sequence"/>
</dbReference>
<evidence type="ECO:0000313" key="5">
    <source>
        <dbReference type="EMBL" id="KAF2705024.1"/>
    </source>
</evidence>
<accession>A0A6G1JWP0</accession>
<feature type="transmembrane region" description="Helical" evidence="3">
    <location>
        <begin position="128"/>
        <end position="151"/>
    </location>
</feature>
<keyword evidence="3" id="KW-1133">Transmembrane helix</keyword>
<comment type="subcellular location">
    <subcellularLocation>
        <location evidence="1">Membrane</location>
        <topology evidence="1">Multi-pass membrane protein</topology>
    </subcellularLocation>
</comment>
<evidence type="ECO:0000256" key="3">
    <source>
        <dbReference type="SAM" id="Phobius"/>
    </source>
</evidence>
<feature type="transmembrane region" description="Helical" evidence="3">
    <location>
        <begin position="195"/>
        <end position="217"/>
    </location>
</feature>
<feature type="transmembrane region" description="Helical" evidence="3">
    <location>
        <begin position="238"/>
        <end position="259"/>
    </location>
</feature>
<feature type="transmembrane region" description="Helical" evidence="3">
    <location>
        <begin position="279"/>
        <end position="299"/>
    </location>
</feature>
<dbReference type="SUPFAM" id="SSF103473">
    <property type="entry name" value="MFS general substrate transporter"/>
    <property type="match status" value="1"/>
</dbReference>
<sequence>MDEKPLPQIPRLPWISQSAFNGRANLSKEGGRAAWLTVLGSVLVYYSSFGIINSFGFFQAYYQTDFLASTPPSTIAFIGTLQIMLMNLLASVSGALADSYGTTYLYIGSGIGSSGALLALSFSRRGEAWQVFLSQGLLMGFTMAFGVQPALTVAGQHFKRRLALAMGLVSAGSAVGGVSFPIMFQKLLPMVGFEWMLRIAAGKILVCYAIALCISTSKRPGRGRATRWTSLLDFRGFLDLRYSILSAGACFAQLGLWVPYYYIEGYSRKAYPDTRMHGFFLPLVNGTSIVGMIFGGLLGDRLGRLNALYPSTLISGLLCLTLWLTSPTLPCIILFACLYGLCSGFFVALLPACVSQICPEERMGARMGAFYSIVAVSSLVGTPIGGALIRGGDREGYQGLIAYAGCALVVGGLVMIGSRLLHDRDLRRKW</sequence>
<feature type="transmembrane region" description="Helical" evidence="3">
    <location>
        <begin position="369"/>
        <end position="389"/>
    </location>
</feature>
<dbReference type="Gene3D" id="1.20.1250.20">
    <property type="entry name" value="MFS general substrate transporter like domains"/>
    <property type="match status" value="2"/>
</dbReference>
<dbReference type="InterPro" id="IPR020846">
    <property type="entry name" value="MFS_dom"/>
</dbReference>
<gene>
    <name evidence="5" type="ORF">K504DRAFT_471935</name>
</gene>
<feature type="transmembrane region" description="Helical" evidence="3">
    <location>
        <begin position="163"/>
        <end position="183"/>
    </location>
</feature>
<dbReference type="GO" id="GO:0022857">
    <property type="term" value="F:transmembrane transporter activity"/>
    <property type="evidence" value="ECO:0007669"/>
    <property type="project" value="InterPro"/>
</dbReference>
<dbReference type="OrthoDB" id="6509908at2759"/>
<dbReference type="PROSITE" id="PS50850">
    <property type="entry name" value="MFS"/>
    <property type="match status" value="1"/>
</dbReference>
<feature type="transmembrane region" description="Helical" evidence="3">
    <location>
        <begin position="401"/>
        <end position="421"/>
    </location>
</feature>
<evidence type="ECO:0000256" key="2">
    <source>
        <dbReference type="ARBA" id="ARBA00006727"/>
    </source>
</evidence>